<organism evidence="2 3">
    <name type="scientific">Bacillus smithii 7_3_47FAA</name>
    <dbReference type="NCBI Taxonomy" id="665952"/>
    <lineage>
        <taxon>Bacteria</taxon>
        <taxon>Bacillati</taxon>
        <taxon>Bacillota</taxon>
        <taxon>Bacilli</taxon>
        <taxon>Bacillales</taxon>
        <taxon>Bacillaceae</taxon>
        <taxon>Bacillus</taxon>
    </lineage>
</organism>
<dbReference type="HOGENOM" id="CLU_015702_1_0_9"/>
<dbReference type="SUPFAM" id="SSF141868">
    <property type="entry name" value="EAL domain-like"/>
    <property type="match status" value="1"/>
</dbReference>
<accession>G9QM92</accession>
<dbReference type="RefSeq" id="WP_003354388.1">
    <property type="nucleotide sequence ID" value="NZ_JH414757.1"/>
</dbReference>
<dbReference type="InterPro" id="IPR001633">
    <property type="entry name" value="EAL_dom"/>
</dbReference>
<dbReference type="Pfam" id="PF10388">
    <property type="entry name" value="YkuI_C"/>
    <property type="match status" value="1"/>
</dbReference>
<dbReference type="Gene3D" id="3.30.450.20">
    <property type="entry name" value="PAS domain"/>
    <property type="match status" value="1"/>
</dbReference>
<name>G9QM92_9BACI</name>
<dbReference type="SUPFAM" id="SSF103190">
    <property type="entry name" value="Sensory domain-like"/>
    <property type="match status" value="1"/>
</dbReference>
<dbReference type="GO" id="GO:0071111">
    <property type="term" value="F:cyclic-guanylate-specific phosphodiesterase activity"/>
    <property type="evidence" value="ECO:0007669"/>
    <property type="project" value="InterPro"/>
</dbReference>
<dbReference type="PANTHER" id="PTHR33121:SF82">
    <property type="entry name" value="SIGNAL TRANSDUCTION PROTEIN CONTAINING A EAL DOMAIN"/>
    <property type="match status" value="1"/>
</dbReference>
<reference evidence="2 3" key="1">
    <citation type="submission" date="2011-09" db="EMBL/GenBank/DDBJ databases">
        <title>The Genome Sequence of Bacillus smithii 7_3_47FAA.</title>
        <authorList>
            <consortium name="The Broad Institute Genome Sequencing Platform"/>
            <person name="Earl A."/>
            <person name="Ward D."/>
            <person name="Feldgarden M."/>
            <person name="Gevers D."/>
            <person name="Daigneault M."/>
            <person name="Strauss J."/>
            <person name="Allen-Vercoe E."/>
            <person name="Young S.K."/>
            <person name="Zeng Q."/>
            <person name="Gargeya S."/>
            <person name="Fitzgerald M."/>
            <person name="Haas B."/>
            <person name="Abouelleil A."/>
            <person name="Alvarado L."/>
            <person name="Arachchi H.M."/>
            <person name="Berlin A."/>
            <person name="Brown A."/>
            <person name="Chapman S.B."/>
            <person name="Chen Z."/>
            <person name="Dunbar C."/>
            <person name="Freedman E."/>
            <person name="Gearin G."/>
            <person name="Goldberg J."/>
            <person name="Griggs A."/>
            <person name="Gujja S."/>
            <person name="Heiman D."/>
            <person name="Howarth C."/>
            <person name="Larson L."/>
            <person name="Lui A."/>
            <person name="MacDonald P.J.P."/>
            <person name="Montmayeur A."/>
            <person name="Murphy C."/>
            <person name="Neiman D."/>
            <person name="Pearson M."/>
            <person name="Priest M."/>
            <person name="Roberts A."/>
            <person name="Saif S."/>
            <person name="Shea T."/>
            <person name="Shenoy N."/>
            <person name="Sisk P."/>
            <person name="Stolte C."/>
            <person name="Sykes S."/>
            <person name="Wortman J."/>
            <person name="Nusbaum C."/>
            <person name="Birren B."/>
        </authorList>
    </citation>
    <scope>NUCLEOTIDE SEQUENCE [LARGE SCALE GENOMIC DNA]</scope>
    <source>
        <strain evidence="2 3">7_3_47FAA</strain>
    </source>
</reference>
<comment type="caution">
    <text evidence="2">The sequence shown here is derived from an EMBL/GenBank/DDBJ whole genome shotgun (WGS) entry which is preliminary data.</text>
</comment>
<dbReference type="EMBL" id="ACWF01000118">
    <property type="protein sequence ID" value="EHL77137.1"/>
    <property type="molecule type" value="Genomic_DNA"/>
</dbReference>
<dbReference type="InterPro" id="IPR050706">
    <property type="entry name" value="Cyclic-di-GMP_PDE-like"/>
</dbReference>
<gene>
    <name evidence="2" type="ORF">HMPREF1015_00659</name>
</gene>
<protein>
    <recommendedName>
        <fullName evidence="1">EAL domain-containing protein</fullName>
    </recommendedName>
</protein>
<dbReference type="Pfam" id="PF00563">
    <property type="entry name" value="EAL"/>
    <property type="match status" value="1"/>
</dbReference>
<dbReference type="CDD" id="cd18773">
    <property type="entry name" value="PDC1_HK_sensor"/>
    <property type="match status" value="1"/>
</dbReference>
<dbReference type="PANTHER" id="PTHR33121">
    <property type="entry name" value="CYCLIC DI-GMP PHOSPHODIESTERASE PDEF"/>
    <property type="match status" value="1"/>
</dbReference>
<dbReference type="InterPro" id="IPR035919">
    <property type="entry name" value="EAL_sf"/>
</dbReference>
<dbReference type="PROSITE" id="PS50883">
    <property type="entry name" value="EAL"/>
    <property type="match status" value="1"/>
</dbReference>
<dbReference type="PATRIC" id="fig|665952.3.peg.2206"/>
<feature type="domain" description="EAL" evidence="1">
    <location>
        <begin position="1"/>
        <end position="246"/>
    </location>
</feature>
<keyword evidence="3" id="KW-1185">Reference proteome</keyword>
<dbReference type="InterPro" id="IPR029151">
    <property type="entry name" value="Sensor-like_sf"/>
</dbReference>
<dbReference type="SMART" id="SM00052">
    <property type="entry name" value="EAL"/>
    <property type="match status" value="1"/>
</dbReference>
<dbReference type="Gene3D" id="1.20.5.170">
    <property type="match status" value="1"/>
</dbReference>
<sequence length="403" mass="47661">MDALEIMANLDRVVPYFQPIFSADEHSIIGYEVLGRYLGENGPVSLGDFFEDEEVPDEFRLEADNHILRQALNRFMEEEAEGHLFINRDARLLMMDKEEEFLNILLGYKETGLDLHKIVLEISEKKYTSDLEHLLQYYKTFGIQIAIDHIGEENVNIHKFTGSDPDILKVSLQALRHDAGNRAYKDILHSLSILARKIGASLLFEKIEIEFQLQYAWKHGGRYYQGCYLQEPIPGFLPCDVLKEKLRRKFQEFILHEKRMLEKVYLQAESIQNDLQTLLPKLRKQTDSRIELLKELAAYFDPMCFRFYICDENGFEVTPNLLKKDGEWIVQPEYLNKNWSWRPYFLENILRMRKNRTGLLSDLYSDLETGEIIRTFSYPVNDHEYLFMDITYDYLYEHDGLLY</sequence>
<dbReference type="CDD" id="cd01948">
    <property type="entry name" value="EAL"/>
    <property type="match status" value="1"/>
</dbReference>
<dbReference type="InterPro" id="IPR018842">
    <property type="entry name" value="YkuI_C"/>
</dbReference>
<evidence type="ECO:0000259" key="1">
    <source>
        <dbReference type="PROSITE" id="PS50883"/>
    </source>
</evidence>
<dbReference type="Gene3D" id="3.20.20.450">
    <property type="entry name" value="EAL domain"/>
    <property type="match status" value="1"/>
</dbReference>
<evidence type="ECO:0000313" key="3">
    <source>
        <dbReference type="Proteomes" id="UP000011747"/>
    </source>
</evidence>
<evidence type="ECO:0000313" key="2">
    <source>
        <dbReference type="EMBL" id="EHL77137.1"/>
    </source>
</evidence>
<proteinExistence type="predicted"/>
<dbReference type="Proteomes" id="UP000011747">
    <property type="component" value="Unassembled WGS sequence"/>
</dbReference>
<dbReference type="AlphaFoldDB" id="G9QM92"/>